<gene>
    <name evidence="2" type="ORF">EVOR1521_LOCUS22573</name>
</gene>
<dbReference type="PANTHER" id="PTHR14499:SF136">
    <property type="entry name" value="GH08630P"/>
    <property type="match status" value="1"/>
</dbReference>
<dbReference type="SMART" id="SM00225">
    <property type="entry name" value="BTB"/>
    <property type="match status" value="1"/>
</dbReference>
<evidence type="ECO:0000313" key="3">
    <source>
        <dbReference type="Proteomes" id="UP001178507"/>
    </source>
</evidence>
<feature type="domain" description="BTB" evidence="1">
    <location>
        <begin position="18"/>
        <end position="113"/>
    </location>
</feature>
<dbReference type="EMBL" id="CAUJNA010003316">
    <property type="protein sequence ID" value="CAJ1398925.1"/>
    <property type="molecule type" value="Genomic_DNA"/>
</dbReference>
<organism evidence="2 3">
    <name type="scientific">Effrenium voratum</name>
    <dbReference type="NCBI Taxonomy" id="2562239"/>
    <lineage>
        <taxon>Eukaryota</taxon>
        <taxon>Sar</taxon>
        <taxon>Alveolata</taxon>
        <taxon>Dinophyceae</taxon>
        <taxon>Suessiales</taxon>
        <taxon>Symbiodiniaceae</taxon>
        <taxon>Effrenium</taxon>
    </lineage>
</organism>
<accession>A0AA36J5H5</accession>
<dbReference type="InterPro" id="IPR000210">
    <property type="entry name" value="BTB/POZ_dom"/>
</dbReference>
<evidence type="ECO:0000259" key="1">
    <source>
        <dbReference type="SMART" id="SM00225"/>
    </source>
</evidence>
<protein>
    <recommendedName>
        <fullName evidence="1">BTB domain-containing protein</fullName>
    </recommendedName>
</protein>
<dbReference type="Pfam" id="PF02214">
    <property type="entry name" value="BTB_2"/>
    <property type="match status" value="1"/>
</dbReference>
<dbReference type="InterPro" id="IPR011333">
    <property type="entry name" value="SKP1/BTB/POZ_sf"/>
</dbReference>
<sequence>MAMSGRRLVTSLRSLLLGVVELDIGGQQYTVARKTLQKSPKLNELLFQAPSSEELFLDRDGSLFKFILEYLQDESRFHMPADPYLCLALRLEAVYFGLPSLKSRAEMVLAQLSRDRGSSQRSTPTRAPASVPETSTIRCLGGCNPVSITVVA</sequence>
<name>A0AA36J5H5_9DINO</name>
<dbReference type="SUPFAM" id="SSF54695">
    <property type="entry name" value="POZ domain"/>
    <property type="match status" value="1"/>
</dbReference>
<keyword evidence="3" id="KW-1185">Reference proteome</keyword>
<reference evidence="2" key="1">
    <citation type="submission" date="2023-08" db="EMBL/GenBank/DDBJ databases">
        <authorList>
            <person name="Chen Y."/>
            <person name="Shah S."/>
            <person name="Dougan E. K."/>
            <person name="Thang M."/>
            <person name="Chan C."/>
        </authorList>
    </citation>
    <scope>NUCLEOTIDE SEQUENCE</scope>
</reference>
<dbReference type="Gene3D" id="3.30.710.10">
    <property type="entry name" value="Potassium Channel Kv1.1, Chain A"/>
    <property type="match status" value="1"/>
</dbReference>
<dbReference type="AlphaFoldDB" id="A0AA36J5H5"/>
<dbReference type="InterPro" id="IPR003131">
    <property type="entry name" value="T1-type_BTB"/>
</dbReference>
<proteinExistence type="predicted"/>
<dbReference type="PANTHER" id="PTHR14499">
    <property type="entry name" value="POTASSIUM CHANNEL TETRAMERIZATION DOMAIN-CONTAINING"/>
    <property type="match status" value="1"/>
</dbReference>
<evidence type="ECO:0000313" key="2">
    <source>
        <dbReference type="EMBL" id="CAJ1398925.1"/>
    </source>
</evidence>
<comment type="caution">
    <text evidence="2">The sequence shown here is derived from an EMBL/GenBank/DDBJ whole genome shotgun (WGS) entry which is preliminary data.</text>
</comment>
<dbReference type="Proteomes" id="UP001178507">
    <property type="component" value="Unassembled WGS sequence"/>
</dbReference>
<dbReference type="GO" id="GO:0051260">
    <property type="term" value="P:protein homooligomerization"/>
    <property type="evidence" value="ECO:0007669"/>
    <property type="project" value="InterPro"/>
</dbReference>